<dbReference type="PIRSF" id="PIRSF039032">
    <property type="entry name" value="HigB-2"/>
    <property type="match status" value="1"/>
</dbReference>
<dbReference type="EMBL" id="JAYFUL010000068">
    <property type="protein sequence ID" value="MEA5260784.1"/>
    <property type="molecule type" value="Genomic_DNA"/>
</dbReference>
<proteinExistence type="predicted"/>
<reference evidence="1 2" key="1">
    <citation type="submission" date="2023-12" db="EMBL/GenBank/DDBJ databases">
        <title>Novel species of the genus Arcicella isolated from rivers.</title>
        <authorList>
            <person name="Lu H."/>
        </authorList>
    </citation>
    <scope>NUCLEOTIDE SEQUENCE [LARGE SCALE GENOMIC DNA]</scope>
    <source>
        <strain evidence="1 2">LMG 21963</strain>
    </source>
</reference>
<organism evidence="1 2">
    <name type="scientific">Arcicella aquatica</name>
    <dbReference type="NCBI Taxonomy" id="217141"/>
    <lineage>
        <taxon>Bacteria</taxon>
        <taxon>Pseudomonadati</taxon>
        <taxon>Bacteroidota</taxon>
        <taxon>Cytophagia</taxon>
        <taxon>Cytophagales</taxon>
        <taxon>Flectobacillaceae</taxon>
        <taxon>Arcicella</taxon>
    </lineage>
</organism>
<keyword evidence="2" id="KW-1185">Reference proteome</keyword>
<name>A0ABU5QVQ9_9BACT</name>
<gene>
    <name evidence="1" type="ORF">VB264_23495</name>
</gene>
<accession>A0ABU5QVQ9</accession>
<dbReference type="Pfam" id="PF06296">
    <property type="entry name" value="RelE"/>
    <property type="match status" value="1"/>
</dbReference>
<sequence length="112" mass="12774">MSFEIIPILPFQRQAKRLIKKFPSLKNELISFIESLKDNPQQGTPLGNDCYKIRLSIASKNKGKSGGARVLTCVYVADKQLYLLSIYDKSERSSLNDNEIKELIKIVQDIKE</sequence>
<dbReference type="Proteomes" id="UP001304671">
    <property type="component" value="Unassembled WGS sequence"/>
</dbReference>
<comment type="caution">
    <text evidence="1">The sequence shown here is derived from an EMBL/GenBank/DDBJ whole genome shotgun (WGS) entry which is preliminary data.</text>
</comment>
<dbReference type="InterPro" id="IPR009387">
    <property type="entry name" value="HigB-2"/>
</dbReference>
<evidence type="ECO:0000313" key="1">
    <source>
        <dbReference type="EMBL" id="MEA5260784.1"/>
    </source>
</evidence>
<evidence type="ECO:0000313" key="2">
    <source>
        <dbReference type="Proteomes" id="UP001304671"/>
    </source>
</evidence>
<protein>
    <submittedName>
        <fullName evidence="1">Type II toxin-antitoxin system RelE/ParE family toxin</fullName>
    </submittedName>
</protein>
<dbReference type="RefSeq" id="WP_323253607.1">
    <property type="nucleotide sequence ID" value="NZ_JAYFUL010000068.1"/>
</dbReference>